<dbReference type="GO" id="GO:0006457">
    <property type="term" value="P:protein folding"/>
    <property type="evidence" value="ECO:0007669"/>
    <property type="project" value="InterPro"/>
</dbReference>
<evidence type="ECO:0000313" key="8">
    <source>
        <dbReference type="Proteomes" id="UP000255517"/>
    </source>
</evidence>
<dbReference type="InterPro" id="IPR029000">
    <property type="entry name" value="Cyclophilin-like_dom_sf"/>
</dbReference>
<evidence type="ECO:0000256" key="2">
    <source>
        <dbReference type="ARBA" id="ARBA00007365"/>
    </source>
</evidence>
<accession>A0A379C501</accession>
<dbReference type="EC" id="5.2.1.8" evidence="5"/>
<name>A0A379C501_9FIRM</name>
<dbReference type="EMBL" id="UGSZ01000001">
    <property type="protein sequence ID" value="SUB57422.1"/>
    <property type="molecule type" value="Genomic_DNA"/>
</dbReference>
<dbReference type="RefSeq" id="WP_019034774.1">
    <property type="nucleotide sequence ID" value="NZ_CAMUOS010000004.1"/>
</dbReference>
<dbReference type="OrthoDB" id="9807797at2"/>
<dbReference type="Proteomes" id="UP000255517">
    <property type="component" value="Unassembled WGS sequence"/>
</dbReference>
<feature type="domain" description="PPIase cyclophilin-type" evidence="6">
    <location>
        <begin position="13"/>
        <end position="196"/>
    </location>
</feature>
<dbReference type="SUPFAM" id="SSF50891">
    <property type="entry name" value="Cyclophilin-like"/>
    <property type="match status" value="1"/>
</dbReference>
<dbReference type="AlphaFoldDB" id="A0A379C501"/>
<dbReference type="InterPro" id="IPR020892">
    <property type="entry name" value="Cyclophilin-type_PPIase_CS"/>
</dbReference>
<comment type="function">
    <text evidence="1 5">PPIases accelerate the folding of proteins. It catalyzes the cis-trans isomerization of proline imidic peptide bonds in oligopeptides.</text>
</comment>
<dbReference type="PANTHER" id="PTHR45625:SF4">
    <property type="entry name" value="PEPTIDYLPROLYL ISOMERASE DOMAIN AND WD REPEAT-CONTAINING PROTEIN 1"/>
    <property type="match status" value="1"/>
</dbReference>
<evidence type="ECO:0000256" key="5">
    <source>
        <dbReference type="RuleBase" id="RU363019"/>
    </source>
</evidence>
<proteinExistence type="inferred from homology"/>
<dbReference type="Gene3D" id="2.40.100.10">
    <property type="entry name" value="Cyclophilin-like"/>
    <property type="match status" value="1"/>
</dbReference>
<dbReference type="PANTHER" id="PTHR45625">
    <property type="entry name" value="PEPTIDYL-PROLYL CIS-TRANS ISOMERASE-RELATED"/>
    <property type="match status" value="1"/>
</dbReference>
<evidence type="ECO:0000256" key="3">
    <source>
        <dbReference type="ARBA" id="ARBA00023110"/>
    </source>
</evidence>
<organism evidence="7 8">
    <name type="scientific">Peptoniphilus lacrimalis</name>
    <dbReference type="NCBI Taxonomy" id="33031"/>
    <lineage>
        <taxon>Bacteria</taxon>
        <taxon>Bacillati</taxon>
        <taxon>Bacillota</taxon>
        <taxon>Tissierellia</taxon>
        <taxon>Tissierellales</taxon>
        <taxon>Peptoniphilaceae</taxon>
        <taxon>Peptoniphilus</taxon>
    </lineage>
</organism>
<dbReference type="InterPro" id="IPR002130">
    <property type="entry name" value="Cyclophilin-type_PPIase_dom"/>
</dbReference>
<dbReference type="PROSITE" id="PS50072">
    <property type="entry name" value="CSA_PPIASE_2"/>
    <property type="match status" value="1"/>
</dbReference>
<dbReference type="GO" id="GO:0003755">
    <property type="term" value="F:peptidyl-prolyl cis-trans isomerase activity"/>
    <property type="evidence" value="ECO:0007669"/>
    <property type="project" value="UniProtKB-UniRule"/>
</dbReference>
<evidence type="ECO:0000313" key="7">
    <source>
        <dbReference type="EMBL" id="SUB57422.1"/>
    </source>
</evidence>
<keyword evidence="3 5" id="KW-0697">Rotamase</keyword>
<protein>
    <recommendedName>
        <fullName evidence="5">Peptidyl-prolyl cis-trans isomerase</fullName>
        <shortName evidence="5">PPIase</shortName>
        <ecNumber evidence="5">5.2.1.8</ecNumber>
    </recommendedName>
</protein>
<reference evidence="7 8" key="1">
    <citation type="submission" date="2018-06" db="EMBL/GenBank/DDBJ databases">
        <authorList>
            <consortium name="Pathogen Informatics"/>
            <person name="Doyle S."/>
        </authorList>
    </citation>
    <scope>NUCLEOTIDE SEQUENCE [LARGE SCALE GENOMIC DNA]</scope>
    <source>
        <strain evidence="7 8">NCTC13149</strain>
    </source>
</reference>
<comment type="similarity">
    <text evidence="2 5">Belongs to the cyclophilin-type PPIase family.</text>
</comment>
<dbReference type="InterPro" id="IPR044666">
    <property type="entry name" value="Cyclophilin_A-like"/>
</dbReference>
<sequence length="199" mass="22268">MLEQLEKPKKGEKIAVLNTNHGQIKIRLFPQAAPKAVENFIGLIENKYYDKTIFHRVIKDFMIQGGDPTATGRGGKSIWNKAFEDEFSINFRNIRGALSMANAGPNTNGSQFFIVQVPSCQEDIIRQMEDAGASRGFTEDVIEAYKNNGGAWWLDGKHTVFGQVFQGLDVVDEISGLEVNYMDKPLEDVIIENAVIEEI</sequence>
<evidence type="ECO:0000256" key="1">
    <source>
        <dbReference type="ARBA" id="ARBA00002388"/>
    </source>
</evidence>
<dbReference type="PRINTS" id="PR00153">
    <property type="entry name" value="CSAPPISMRASE"/>
</dbReference>
<dbReference type="InterPro" id="IPR024936">
    <property type="entry name" value="Cyclophilin-type_PPIase"/>
</dbReference>
<dbReference type="Pfam" id="PF00160">
    <property type="entry name" value="Pro_isomerase"/>
    <property type="match status" value="1"/>
</dbReference>
<dbReference type="STRING" id="1122949.GCA_000378725_01002"/>
<evidence type="ECO:0000256" key="4">
    <source>
        <dbReference type="ARBA" id="ARBA00023235"/>
    </source>
</evidence>
<keyword evidence="4 5" id="KW-0413">Isomerase</keyword>
<dbReference type="PROSITE" id="PS00170">
    <property type="entry name" value="CSA_PPIASE_1"/>
    <property type="match status" value="1"/>
</dbReference>
<evidence type="ECO:0000259" key="6">
    <source>
        <dbReference type="PROSITE" id="PS50072"/>
    </source>
</evidence>
<gene>
    <name evidence="7" type="ORF">NCTC13149_01264</name>
</gene>
<comment type="catalytic activity">
    <reaction evidence="5">
        <text>[protein]-peptidylproline (omega=180) = [protein]-peptidylproline (omega=0)</text>
        <dbReference type="Rhea" id="RHEA:16237"/>
        <dbReference type="Rhea" id="RHEA-COMP:10747"/>
        <dbReference type="Rhea" id="RHEA-COMP:10748"/>
        <dbReference type="ChEBI" id="CHEBI:83833"/>
        <dbReference type="ChEBI" id="CHEBI:83834"/>
        <dbReference type="EC" id="5.2.1.8"/>
    </reaction>
</comment>
<dbReference type="PIRSF" id="PIRSF001467">
    <property type="entry name" value="Peptidylpro_ismrse"/>
    <property type="match status" value="1"/>
</dbReference>